<dbReference type="AlphaFoldDB" id="A0A378IEN1"/>
<dbReference type="InterPro" id="IPR001789">
    <property type="entry name" value="Sig_transdc_resp-reg_receiver"/>
</dbReference>
<organism evidence="5 7">
    <name type="scientific">Legionella birminghamensis</name>
    <dbReference type="NCBI Taxonomy" id="28083"/>
    <lineage>
        <taxon>Bacteria</taxon>
        <taxon>Pseudomonadati</taxon>
        <taxon>Pseudomonadota</taxon>
        <taxon>Gammaproteobacteria</taxon>
        <taxon>Legionellales</taxon>
        <taxon>Legionellaceae</taxon>
        <taxon>Legionella</taxon>
    </lineage>
</organism>
<evidence type="ECO:0000256" key="1">
    <source>
        <dbReference type="ARBA" id="ARBA00022553"/>
    </source>
</evidence>
<gene>
    <name evidence="5" type="primary">ompR_2</name>
    <name evidence="4" type="ORF">Lbir_2396</name>
    <name evidence="5" type="ORF">NCTC12437_03016</name>
</gene>
<keyword evidence="6" id="KW-1185">Reference proteome</keyword>
<sequence length="127" mass="14453">MPANTIYIIDDNEAVCSALKFLLDSFFSVPIEIYDNPLNFLENYSTEWRGCLIIDLFLPFMDGNELLQELKERDNCMPAIVMSGHGDRIARQQALQNGATYFLTKPFNINELLEKITEFLEPSPVAG</sequence>
<evidence type="ECO:0000313" key="5">
    <source>
        <dbReference type="EMBL" id="STX33195.1"/>
    </source>
</evidence>
<dbReference type="EMBL" id="UGNW01000001">
    <property type="protein sequence ID" value="STX33195.1"/>
    <property type="molecule type" value="Genomic_DNA"/>
</dbReference>
<dbReference type="Pfam" id="PF00072">
    <property type="entry name" value="Response_reg"/>
    <property type="match status" value="1"/>
</dbReference>
<reference evidence="5 7" key="2">
    <citation type="submission" date="2018-06" db="EMBL/GenBank/DDBJ databases">
        <authorList>
            <consortium name="Pathogen Informatics"/>
            <person name="Doyle S."/>
        </authorList>
    </citation>
    <scope>NUCLEOTIDE SEQUENCE [LARGE SCALE GENOMIC DNA]</scope>
    <source>
        <strain evidence="5 7">NCTC12437</strain>
    </source>
</reference>
<name>A0A378IEN1_9GAMM</name>
<feature type="modified residue" description="4-aspartylphosphate" evidence="2">
    <location>
        <position position="55"/>
    </location>
</feature>
<proteinExistence type="predicted"/>
<evidence type="ECO:0000313" key="4">
    <source>
        <dbReference type="EMBL" id="KTC68863.1"/>
    </source>
</evidence>
<dbReference type="GO" id="GO:0000160">
    <property type="term" value="P:phosphorelay signal transduction system"/>
    <property type="evidence" value="ECO:0007669"/>
    <property type="project" value="InterPro"/>
</dbReference>
<dbReference type="SUPFAM" id="SSF52172">
    <property type="entry name" value="CheY-like"/>
    <property type="match status" value="1"/>
</dbReference>
<dbReference type="EMBL" id="LNXT01000044">
    <property type="protein sequence ID" value="KTC68863.1"/>
    <property type="molecule type" value="Genomic_DNA"/>
</dbReference>
<dbReference type="PROSITE" id="PS50110">
    <property type="entry name" value="RESPONSE_REGULATORY"/>
    <property type="match status" value="1"/>
</dbReference>
<dbReference type="Gene3D" id="3.40.50.2300">
    <property type="match status" value="1"/>
</dbReference>
<dbReference type="InterPro" id="IPR050595">
    <property type="entry name" value="Bact_response_regulator"/>
</dbReference>
<evidence type="ECO:0000259" key="3">
    <source>
        <dbReference type="PROSITE" id="PS50110"/>
    </source>
</evidence>
<dbReference type="PANTHER" id="PTHR44591">
    <property type="entry name" value="STRESS RESPONSE REGULATOR PROTEIN 1"/>
    <property type="match status" value="1"/>
</dbReference>
<keyword evidence="1 2" id="KW-0597">Phosphoprotein</keyword>
<dbReference type="InterPro" id="IPR011006">
    <property type="entry name" value="CheY-like_superfamily"/>
</dbReference>
<accession>A0A378IEN1</accession>
<evidence type="ECO:0000313" key="7">
    <source>
        <dbReference type="Proteomes" id="UP000255066"/>
    </source>
</evidence>
<evidence type="ECO:0000313" key="6">
    <source>
        <dbReference type="Proteomes" id="UP000054735"/>
    </source>
</evidence>
<dbReference type="SMART" id="SM00448">
    <property type="entry name" value="REC"/>
    <property type="match status" value="1"/>
</dbReference>
<dbReference type="Proteomes" id="UP000255066">
    <property type="component" value="Unassembled WGS sequence"/>
</dbReference>
<feature type="domain" description="Response regulatory" evidence="3">
    <location>
        <begin position="5"/>
        <end position="120"/>
    </location>
</feature>
<evidence type="ECO:0000256" key="2">
    <source>
        <dbReference type="PROSITE-ProRule" id="PRU00169"/>
    </source>
</evidence>
<dbReference type="Proteomes" id="UP000054735">
    <property type="component" value="Unassembled WGS sequence"/>
</dbReference>
<dbReference type="STRING" id="28083.Lbir_2396"/>
<dbReference type="PANTHER" id="PTHR44591:SF3">
    <property type="entry name" value="RESPONSE REGULATORY DOMAIN-CONTAINING PROTEIN"/>
    <property type="match status" value="1"/>
</dbReference>
<protein>
    <submittedName>
        <fullName evidence="4">Two component response regulator</fullName>
    </submittedName>
    <submittedName>
        <fullName evidence="5">Two-component system, OmpR family, copper resistance phosphate regulon response regulator CusR</fullName>
    </submittedName>
</protein>
<reference evidence="4 6" key="1">
    <citation type="submission" date="2015-11" db="EMBL/GenBank/DDBJ databases">
        <title>Genomic analysis of 38 Legionella species identifies large and diverse effector repertoires.</title>
        <authorList>
            <person name="Burstein D."/>
            <person name="Amaro F."/>
            <person name="Zusman T."/>
            <person name="Lifshitz Z."/>
            <person name="Cohen O."/>
            <person name="Gilbert J.A."/>
            <person name="Pupko T."/>
            <person name="Shuman H.A."/>
            <person name="Segal G."/>
        </authorList>
    </citation>
    <scope>NUCLEOTIDE SEQUENCE [LARGE SCALE GENOMIC DNA]</scope>
    <source>
        <strain evidence="4 6">CDC#1407-AL-14</strain>
    </source>
</reference>